<dbReference type="InterPro" id="IPR003599">
    <property type="entry name" value="Ig_sub"/>
</dbReference>
<feature type="domain" description="Ig-like" evidence="8">
    <location>
        <begin position="50"/>
        <end position="151"/>
    </location>
</feature>
<dbReference type="InterPro" id="IPR013106">
    <property type="entry name" value="Ig_V-set"/>
</dbReference>
<dbReference type="GO" id="GO:0005102">
    <property type="term" value="F:signaling receptor binding"/>
    <property type="evidence" value="ECO:0007669"/>
    <property type="project" value="TreeGrafter"/>
</dbReference>
<evidence type="ECO:0000313" key="9">
    <source>
        <dbReference type="Ensembl" id="ENSSFAP00005022347.1"/>
    </source>
</evidence>
<keyword evidence="7" id="KW-1133">Transmembrane helix</keyword>
<gene>
    <name evidence="9" type="primary">vtcn1</name>
</gene>
<dbReference type="CTD" id="79679"/>
<dbReference type="GO" id="GO:0050863">
    <property type="term" value="P:regulation of T cell activation"/>
    <property type="evidence" value="ECO:0007669"/>
    <property type="project" value="UniProtKB-ARBA"/>
</dbReference>
<evidence type="ECO:0000256" key="5">
    <source>
        <dbReference type="ARBA" id="ARBA00023180"/>
    </source>
</evidence>
<dbReference type="PANTHER" id="PTHR24100">
    <property type="entry name" value="BUTYROPHILIN"/>
    <property type="match status" value="1"/>
</dbReference>
<sequence length="275" mass="29578">MATFGQVIFYTIITLIVIFTVVIILIFTITFTSQTTEALSSSTKPIGNVGEDLVLDCYLYSNVVGQDTFTQVSVAWTKADLEGEVYAYRDGAPNLQGQAPQFRGRTQLFPDSISQGNASLLLRSIRLSDQGDYTCSIDSSGGGGEISIHLRTAAFSAPTFSFSNGTLTAVARKWFPRPNVTWVNQTGSLLEASTAWTQSPVGTFAVVSSLQPPHLDETYSCRIENRFVIAVGEATVAEAGVSQRTYFVYSEAAGSLPVSLVLDAAAVVLSMYCVS</sequence>
<organism evidence="9 10">
    <name type="scientific">Salarias fasciatus</name>
    <name type="common">Jewelled blenny</name>
    <name type="synonym">Blennius fasciatus</name>
    <dbReference type="NCBI Taxonomy" id="181472"/>
    <lineage>
        <taxon>Eukaryota</taxon>
        <taxon>Metazoa</taxon>
        <taxon>Chordata</taxon>
        <taxon>Craniata</taxon>
        <taxon>Vertebrata</taxon>
        <taxon>Euteleostomi</taxon>
        <taxon>Actinopterygii</taxon>
        <taxon>Neopterygii</taxon>
        <taxon>Teleostei</taxon>
        <taxon>Neoteleostei</taxon>
        <taxon>Acanthomorphata</taxon>
        <taxon>Ovalentaria</taxon>
        <taxon>Blenniimorphae</taxon>
        <taxon>Blenniiformes</taxon>
        <taxon>Blennioidei</taxon>
        <taxon>Blenniidae</taxon>
        <taxon>Salariinae</taxon>
        <taxon>Salarias</taxon>
    </lineage>
</organism>
<keyword evidence="10" id="KW-1185">Reference proteome</keyword>
<dbReference type="SMART" id="SM00406">
    <property type="entry name" value="IGv"/>
    <property type="match status" value="1"/>
</dbReference>
<dbReference type="PANTHER" id="PTHR24100:SF0">
    <property type="entry name" value="V-SET DOMAIN-CONTAINING T-CELL ACTIVATION INHIBITOR 1"/>
    <property type="match status" value="1"/>
</dbReference>
<dbReference type="SUPFAM" id="SSF48726">
    <property type="entry name" value="Immunoglobulin"/>
    <property type="match status" value="2"/>
</dbReference>
<dbReference type="PROSITE" id="PS50835">
    <property type="entry name" value="IG_LIKE"/>
    <property type="match status" value="1"/>
</dbReference>
<comment type="subcellular location">
    <subcellularLocation>
        <location evidence="1">Membrane</location>
    </subcellularLocation>
</comment>
<keyword evidence="7" id="KW-0812">Transmembrane</keyword>
<dbReference type="OMA" id="CYIVTSK"/>
<evidence type="ECO:0000256" key="1">
    <source>
        <dbReference type="ARBA" id="ARBA00004370"/>
    </source>
</evidence>
<evidence type="ECO:0000256" key="3">
    <source>
        <dbReference type="ARBA" id="ARBA00023136"/>
    </source>
</evidence>
<evidence type="ECO:0000256" key="6">
    <source>
        <dbReference type="ARBA" id="ARBA00023319"/>
    </source>
</evidence>
<dbReference type="Gene3D" id="2.60.40.10">
    <property type="entry name" value="Immunoglobulins"/>
    <property type="match status" value="2"/>
</dbReference>
<dbReference type="AlphaFoldDB" id="A0A672GVR7"/>
<dbReference type="RefSeq" id="XP_029967742.1">
    <property type="nucleotide sequence ID" value="XM_030111882.1"/>
</dbReference>
<dbReference type="GO" id="GO:0050852">
    <property type="term" value="P:T cell receptor signaling pathway"/>
    <property type="evidence" value="ECO:0007669"/>
    <property type="project" value="TreeGrafter"/>
</dbReference>
<dbReference type="SMART" id="SM00409">
    <property type="entry name" value="IG"/>
    <property type="match status" value="1"/>
</dbReference>
<dbReference type="GeneID" id="115403087"/>
<dbReference type="InterPro" id="IPR013783">
    <property type="entry name" value="Ig-like_fold"/>
</dbReference>
<dbReference type="Ensembl" id="ENSSFAT00005023275.1">
    <property type="protein sequence ID" value="ENSSFAP00005022347.1"/>
    <property type="gene ID" value="ENSSFAG00005011606.1"/>
</dbReference>
<keyword evidence="6" id="KW-0393">Immunoglobulin domain</keyword>
<dbReference type="GO" id="GO:0001817">
    <property type="term" value="P:regulation of cytokine production"/>
    <property type="evidence" value="ECO:0007669"/>
    <property type="project" value="TreeGrafter"/>
</dbReference>
<evidence type="ECO:0000256" key="7">
    <source>
        <dbReference type="SAM" id="Phobius"/>
    </source>
</evidence>
<keyword evidence="5" id="KW-0325">Glycoprotein</keyword>
<evidence type="ECO:0000313" key="10">
    <source>
        <dbReference type="Proteomes" id="UP000472267"/>
    </source>
</evidence>
<dbReference type="InterPro" id="IPR036179">
    <property type="entry name" value="Ig-like_dom_sf"/>
</dbReference>
<name>A0A672GVR7_SALFA</name>
<keyword evidence="4" id="KW-1015">Disulfide bond</keyword>
<reference evidence="9" key="1">
    <citation type="submission" date="2019-06" db="EMBL/GenBank/DDBJ databases">
        <authorList>
            <consortium name="Wellcome Sanger Institute Data Sharing"/>
        </authorList>
    </citation>
    <scope>NUCLEOTIDE SEQUENCE [LARGE SCALE GENOMIC DNA]</scope>
</reference>
<keyword evidence="2" id="KW-0732">Signal</keyword>
<dbReference type="InterPro" id="IPR050504">
    <property type="entry name" value="IgSF_BTN/MOG"/>
</dbReference>
<dbReference type="FunFam" id="2.60.40.10:FF:000142">
    <property type="entry name" value="V-set domain-containing T-cell activation inhibitor 1"/>
    <property type="match status" value="1"/>
</dbReference>
<evidence type="ECO:0000256" key="2">
    <source>
        <dbReference type="ARBA" id="ARBA00022729"/>
    </source>
</evidence>
<dbReference type="GO" id="GO:0009897">
    <property type="term" value="C:external side of plasma membrane"/>
    <property type="evidence" value="ECO:0007669"/>
    <property type="project" value="TreeGrafter"/>
</dbReference>
<evidence type="ECO:0000259" key="8">
    <source>
        <dbReference type="PROSITE" id="PS50835"/>
    </source>
</evidence>
<dbReference type="Proteomes" id="UP000472267">
    <property type="component" value="Chromosome 16"/>
</dbReference>
<keyword evidence="3 7" id="KW-0472">Membrane</keyword>
<accession>A0A672GVR7</accession>
<dbReference type="InterPro" id="IPR007110">
    <property type="entry name" value="Ig-like_dom"/>
</dbReference>
<dbReference type="Pfam" id="PF07686">
    <property type="entry name" value="V-set"/>
    <property type="match status" value="1"/>
</dbReference>
<evidence type="ECO:0000256" key="4">
    <source>
        <dbReference type="ARBA" id="ARBA00023157"/>
    </source>
</evidence>
<dbReference type="InParanoid" id="A0A672GVR7"/>
<feature type="transmembrane region" description="Helical" evidence="7">
    <location>
        <begin position="7"/>
        <end position="31"/>
    </location>
</feature>
<dbReference type="GO" id="GO:1903037">
    <property type="term" value="P:regulation of leukocyte cell-cell adhesion"/>
    <property type="evidence" value="ECO:0007669"/>
    <property type="project" value="UniProtKB-ARBA"/>
</dbReference>
<reference evidence="9" key="3">
    <citation type="submission" date="2025-09" db="UniProtKB">
        <authorList>
            <consortium name="Ensembl"/>
        </authorList>
    </citation>
    <scope>IDENTIFICATION</scope>
</reference>
<protein>
    <recommendedName>
        <fullName evidence="8">Ig-like domain-containing protein</fullName>
    </recommendedName>
</protein>
<reference evidence="9" key="2">
    <citation type="submission" date="2025-08" db="UniProtKB">
        <authorList>
            <consortium name="Ensembl"/>
        </authorList>
    </citation>
    <scope>IDENTIFICATION</scope>
</reference>
<proteinExistence type="predicted"/>